<protein>
    <submittedName>
        <fullName evidence="1">Uncharacterized protein</fullName>
    </submittedName>
</protein>
<organism evidence="1 2">
    <name type="scientific">Microbacterium laevaniformans</name>
    <dbReference type="NCBI Taxonomy" id="36807"/>
    <lineage>
        <taxon>Bacteria</taxon>
        <taxon>Bacillati</taxon>
        <taxon>Actinomycetota</taxon>
        <taxon>Actinomycetes</taxon>
        <taxon>Micrococcales</taxon>
        <taxon>Microbacteriaceae</taxon>
        <taxon>Microbacterium</taxon>
    </lineage>
</organism>
<gene>
    <name evidence="1" type="ORF">Mlaev_00189</name>
</gene>
<comment type="caution">
    <text evidence="1">The sequence shown here is derived from an EMBL/GenBank/DDBJ whole genome shotgun (WGS) entry which is preliminary data.</text>
</comment>
<proteinExistence type="predicted"/>
<dbReference type="Proteomes" id="UP000075357">
    <property type="component" value="Unassembled WGS sequence"/>
</dbReference>
<dbReference type="EMBL" id="LRAD01000008">
    <property type="protein sequence ID" value="KXZ61794.1"/>
    <property type="molecule type" value="Genomic_DNA"/>
</dbReference>
<evidence type="ECO:0000313" key="2">
    <source>
        <dbReference type="Proteomes" id="UP000075357"/>
    </source>
</evidence>
<reference evidence="1 2" key="1">
    <citation type="submission" date="2016-01" db="EMBL/GenBank/DDBJ databases">
        <title>Draft genome sequences of Microbacterium laevaniformans LCDC 91-0039 and the type strain of Microbacterium hominis LCDC 84-209.</title>
        <authorList>
            <person name="Bernier A.-M."/>
            <person name="Bernard K."/>
        </authorList>
    </citation>
    <scope>NUCLEOTIDE SEQUENCE [LARGE SCALE GENOMIC DNA]</scope>
    <source>
        <strain evidence="1 2">LCDC 91-0039</strain>
    </source>
</reference>
<accession>A0A150HIP1</accession>
<name>A0A150HIP1_9MICO</name>
<sequence length="55" mass="6571">MEPRSPLLRSRFWVRFARNWPPLSEWQIVPSGERNAIALRIAARARDDFMRVSME</sequence>
<keyword evidence="2" id="KW-1185">Reference proteome</keyword>
<dbReference type="AlphaFoldDB" id="A0A150HIP1"/>
<evidence type="ECO:0000313" key="1">
    <source>
        <dbReference type="EMBL" id="KXZ61794.1"/>
    </source>
</evidence>